<dbReference type="GO" id="GO:0098609">
    <property type="term" value="P:cell-cell adhesion"/>
    <property type="evidence" value="ECO:0007669"/>
    <property type="project" value="TreeGrafter"/>
</dbReference>
<reference evidence="1" key="1">
    <citation type="submission" date="2017-02" db="UniProtKB">
        <authorList>
            <consortium name="WormBaseParasite"/>
        </authorList>
    </citation>
    <scope>IDENTIFICATION</scope>
</reference>
<dbReference type="WBParaSite" id="HNAJ_0000437601-mRNA-1">
    <property type="protein sequence ID" value="HNAJ_0000437601-mRNA-1"/>
    <property type="gene ID" value="HNAJ_0000437601"/>
</dbReference>
<dbReference type="GO" id="GO:0005886">
    <property type="term" value="C:plasma membrane"/>
    <property type="evidence" value="ECO:0007669"/>
    <property type="project" value="TreeGrafter"/>
</dbReference>
<dbReference type="AlphaFoldDB" id="A0A0R3TBD7"/>
<dbReference type="PANTHER" id="PTHR13865">
    <property type="entry name" value="TIGHT JUNCTION PROTEIN"/>
    <property type="match status" value="1"/>
</dbReference>
<evidence type="ECO:0000313" key="1">
    <source>
        <dbReference type="WBParaSite" id="HNAJ_0000437601-mRNA-1"/>
    </source>
</evidence>
<dbReference type="GO" id="GO:0005923">
    <property type="term" value="C:bicellular tight junction"/>
    <property type="evidence" value="ECO:0007669"/>
    <property type="project" value="TreeGrafter"/>
</dbReference>
<dbReference type="PANTHER" id="PTHR13865:SF28">
    <property type="entry name" value="POLYCHAETOID, ISOFORM O"/>
    <property type="match status" value="1"/>
</dbReference>
<dbReference type="GO" id="GO:0050839">
    <property type="term" value="F:cell adhesion molecule binding"/>
    <property type="evidence" value="ECO:0007669"/>
    <property type="project" value="TreeGrafter"/>
</dbReference>
<dbReference type="Gene3D" id="3.40.50.300">
    <property type="entry name" value="P-loop containing nucleotide triphosphate hydrolases"/>
    <property type="match status" value="1"/>
</dbReference>
<name>A0A0R3TBD7_RODNA</name>
<dbReference type="Gene3D" id="2.30.30.40">
    <property type="entry name" value="SH3 Domains"/>
    <property type="match status" value="1"/>
</dbReference>
<accession>A0A0R3TBD7</accession>
<dbReference type="GO" id="GO:0045216">
    <property type="term" value="P:cell-cell junction organization"/>
    <property type="evidence" value="ECO:0007669"/>
    <property type="project" value="TreeGrafter"/>
</dbReference>
<sequence length="216" mass="23403">LTKAEAAAKILKSQCLVELELRSSHTKYEAFINGNLGPGDDFYVRASFNYKPCIMEANSHRSIDSSIPISALPISSGDIFHVTDSLLGGSFTSWLARKVSPGVSDLGSIPSYEKAAQLLKSQISSTCSTDESKLYLRVVQLDSYPYPRPVIIYGPLADKAMRLLVEEVSTIEDTDGEPRFEAPPISGAPPQQDDIFSCSLSSTSPGVIRLSAIQVK</sequence>
<dbReference type="GO" id="GO:0150105">
    <property type="term" value="P:protein localization to cell-cell junction"/>
    <property type="evidence" value="ECO:0007669"/>
    <property type="project" value="TreeGrafter"/>
</dbReference>
<organism evidence="1">
    <name type="scientific">Rodentolepis nana</name>
    <name type="common">Dwarf tapeworm</name>
    <name type="synonym">Hymenolepis nana</name>
    <dbReference type="NCBI Taxonomy" id="102285"/>
    <lineage>
        <taxon>Eukaryota</taxon>
        <taxon>Metazoa</taxon>
        <taxon>Spiralia</taxon>
        <taxon>Lophotrochozoa</taxon>
        <taxon>Platyhelminthes</taxon>
        <taxon>Cestoda</taxon>
        <taxon>Eucestoda</taxon>
        <taxon>Cyclophyllidea</taxon>
        <taxon>Hymenolepididae</taxon>
        <taxon>Rodentolepis</taxon>
    </lineage>
</organism>
<dbReference type="InterPro" id="IPR027417">
    <property type="entry name" value="P-loop_NTPase"/>
</dbReference>
<protein>
    <submittedName>
        <fullName evidence="1">RING-type E3 ubiquitin transferase</fullName>
    </submittedName>
</protein>
<dbReference type="STRING" id="102285.A0A0R3TBD7"/>
<proteinExistence type="predicted"/>